<evidence type="ECO:0000256" key="5">
    <source>
        <dbReference type="ARBA" id="ARBA00022801"/>
    </source>
</evidence>
<organism evidence="9 10">
    <name type="scientific">Linnemannia gamsii</name>
    <dbReference type="NCBI Taxonomy" id="64522"/>
    <lineage>
        <taxon>Eukaryota</taxon>
        <taxon>Fungi</taxon>
        <taxon>Fungi incertae sedis</taxon>
        <taxon>Mucoromycota</taxon>
        <taxon>Mortierellomycotina</taxon>
        <taxon>Mortierellomycetes</taxon>
        <taxon>Mortierellales</taxon>
        <taxon>Mortierellaceae</taxon>
        <taxon>Linnemannia</taxon>
    </lineage>
</organism>
<dbReference type="SUPFAM" id="SSF48537">
    <property type="entry name" value="Phospholipase C/P1 nuclease"/>
    <property type="match status" value="1"/>
</dbReference>
<keyword evidence="5" id="KW-0378">Hydrolase</keyword>
<dbReference type="GO" id="GO:0006308">
    <property type="term" value="P:DNA catabolic process"/>
    <property type="evidence" value="ECO:0007669"/>
    <property type="project" value="InterPro"/>
</dbReference>
<dbReference type="GO" id="GO:0016788">
    <property type="term" value="F:hydrolase activity, acting on ester bonds"/>
    <property type="evidence" value="ECO:0007669"/>
    <property type="project" value="InterPro"/>
</dbReference>
<evidence type="ECO:0000313" key="9">
    <source>
        <dbReference type="EMBL" id="KAG0314556.1"/>
    </source>
</evidence>
<evidence type="ECO:0008006" key="11">
    <source>
        <dbReference type="Google" id="ProtNLM"/>
    </source>
</evidence>
<dbReference type="PANTHER" id="PTHR33146:SF26">
    <property type="entry name" value="ENDONUCLEASE 4"/>
    <property type="match status" value="1"/>
</dbReference>
<dbReference type="Pfam" id="PF02265">
    <property type="entry name" value="S1-P1_nuclease"/>
    <property type="match status" value="1"/>
</dbReference>
<evidence type="ECO:0000256" key="1">
    <source>
        <dbReference type="ARBA" id="ARBA00009547"/>
    </source>
</evidence>
<dbReference type="InterPro" id="IPR008947">
    <property type="entry name" value="PLipase_C/P1_nuclease_dom_sf"/>
</dbReference>
<dbReference type="GO" id="GO:0003676">
    <property type="term" value="F:nucleic acid binding"/>
    <property type="evidence" value="ECO:0007669"/>
    <property type="project" value="InterPro"/>
</dbReference>
<dbReference type="GO" id="GO:0004519">
    <property type="term" value="F:endonuclease activity"/>
    <property type="evidence" value="ECO:0007669"/>
    <property type="project" value="UniProtKB-KW"/>
</dbReference>
<gene>
    <name evidence="9" type="ORF">BGZ97_009186</name>
</gene>
<comment type="similarity">
    <text evidence="1">Belongs to the nuclease type I family.</text>
</comment>
<keyword evidence="8" id="KW-0732">Signal</keyword>
<feature type="signal peptide" evidence="8">
    <location>
        <begin position="1"/>
        <end position="23"/>
    </location>
</feature>
<dbReference type="Proteomes" id="UP000823405">
    <property type="component" value="Unassembled WGS sequence"/>
</dbReference>
<evidence type="ECO:0000256" key="8">
    <source>
        <dbReference type="SAM" id="SignalP"/>
    </source>
</evidence>
<keyword evidence="2" id="KW-0540">Nuclease</keyword>
<evidence type="ECO:0000313" key="10">
    <source>
        <dbReference type="Proteomes" id="UP000823405"/>
    </source>
</evidence>
<comment type="caution">
    <text evidence="9">The sequence shown here is derived from an EMBL/GenBank/DDBJ whole genome shotgun (WGS) entry which is preliminary data.</text>
</comment>
<evidence type="ECO:0000256" key="7">
    <source>
        <dbReference type="ARBA" id="ARBA00023180"/>
    </source>
</evidence>
<evidence type="ECO:0000256" key="3">
    <source>
        <dbReference type="ARBA" id="ARBA00022723"/>
    </source>
</evidence>
<feature type="chain" id="PRO_5040438860" description="S1/P1 nuclease" evidence="8">
    <location>
        <begin position="24"/>
        <end position="341"/>
    </location>
</feature>
<dbReference type="Gene3D" id="1.10.575.10">
    <property type="entry name" value="P1 Nuclease"/>
    <property type="match status" value="1"/>
</dbReference>
<dbReference type="AlphaFoldDB" id="A0A9P6RAK8"/>
<keyword evidence="10" id="KW-1185">Reference proteome</keyword>
<proteinExistence type="inferred from homology"/>
<dbReference type="EMBL" id="JAAAIN010000435">
    <property type="protein sequence ID" value="KAG0314556.1"/>
    <property type="molecule type" value="Genomic_DNA"/>
</dbReference>
<keyword evidence="6" id="KW-1015">Disulfide bond</keyword>
<evidence type="ECO:0000256" key="2">
    <source>
        <dbReference type="ARBA" id="ARBA00022722"/>
    </source>
</evidence>
<protein>
    <recommendedName>
        <fullName evidence="11">S1/P1 nuclease</fullName>
    </recommendedName>
</protein>
<accession>A0A9P6RAK8</accession>
<sequence length="341" mass="38241">MRFTTTLLAATTLVLLNANSAQAYGVLGHTLTGQIAQLFLTPKTASQISAILPDSYEGLLSNAAPWPDKIRFLDQYKWATPMHFVNPPNDKPPEVCQFDYIYGGQDNVNAIFNTTATMKQFQLTPPANVKDEKTREEALKFFVHFMGDIHQPLHDSTPFRGGNDAPIKFGKTKSNLHSLWDTLLLTKDVKERFGDNPQAYLDDTIKLTKTLWKSEVANWTSCDPADSQPANPWSSVTKQIKTVCPIQWATVTNALDCTYVWKDYSPTRDYSTDYFQKVTGSSSDFLYQKLLAQSGIRMAAVLNDIFDPESSSSSEGGVVVQKRRSELPPRYKRVAEKTLAH</sequence>
<dbReference type="PANTHER" id="PTHR33146">
    <property type="entry name" value="ENDONUCLEASE 4"/>
    <property type="match status" value="1"/>
</dbReference>
<dbReference type="OrthoDB" id="441446at2759"/>
<name>A0A9P6RAK8_9FUNG</name>
<keyword evidence="4" id="KW-0255">Endonuclease</keyword>
<keyword evidence="7" id="KW-0325">Glycoprotein</keyword>
<keyword evidence="3" id="KW-0479">Metal-binding</keyword>
<dbReference type="GO" id="GO:0046872">
    <property type="term" value="F:metal ion binding"/>
    <property type="evidence" value="ECO:0007669"/>
    <property type="project" value="UniProtKB-KW"/>
</dbReference>
<evidence type="ECO:0000256" key="6">
    <source>
        <dbReference type="ARBA" id="ARBA00023157"/>
    </source>
</evidence>
<dbReference type="CDD" id="cd11010">
    <property type="entry name" value="S1-P1_nuclease"/>
    <property type="match status" value="1"/>
</dbReference>
<reference evidence="9" key="1">
    <citation type="journal article" date="2020" name="Fungal Divers.">
        <title>Resolving the Mortierellaceae phylogeny through synthesis of multi-gene phylogenetics and phylogenomics.</title>
        <authorList>
            <person name="Vandepol N."/>
            <person name="Liber J."/>
            <person name="Desiro A."/>
            <person name="Na H."/>
            <person name="Kennedy M."/>
            <person name="Barry K."/>
            <person name="Grigoriev I.V."/>
            <person name="Miller A.N."/>
            <person name="O'Donnell K."/>
            <person name="Stajich J.E."/>
            <person name="Bonito G."/>
        </authorList>
    </citation>
    <scope>NUCLEOTIDE SEQUENCE</scope>
    <source>
        <strain evidence="9">NVP60</strain>
    </source>
</reference>
<dbReference type="InterPro" id="IPR003154">
    <property type="entry name" value="S1/P1nuclease"/>
</dbReference>
<evidence type="ECO:0000256" key="4">
    <source>
        <dbReference type="ARBA" id="ARBA00022759"/>
    </source>
</evidence>